<dbReference type="InterPro" id="IPR021683">
    <property type="entry name" value="DUF3267"/>
</dbReference>
<dbReference type="Pfam" id="PF11667">
    <property type="entry name" value="DUF3267"/>
    <property type="match status" value="1"/>
</dbReference>
<accession>A0A926DH31</accession>
<evidence type="ECO:0000313" key="2">
    <source>
        <dbReference type="EMBL" id="MBC8537731.1"/>
    </source>
</evidence>
<comment type="caution">
    <text evidence="2">The sequence shown here is derived from an EMBL/GenBank/DDBJ whole genome shotgun (WGS) entry which is preliminary data.</text>
</comment>
<organism evidence="2 3">
    <name type="scientific">Guopingia tenuis</name>
    <dbReference type="NCBI Taxonomy" id="2763656"/>
    <lineage>
        <taxon>Bacteria</taxon>
        <taxon>Bacillati</taxon>
        <taxon>Bacillota</taxon>
        <taxon>Clostridia</taxon>
        <taxon>Christensenellales</taxon>
        <taxon>Christensenellaceae</taxon>
        <taxon>Guopingia</taxon>
    </lineage>
</organism>
<dbReference type="AlphaFoldDB" id="A0A926DH31"/>
<protein>
    <submittedName>
        <fullName evidence="2">DUF3267 domain-containing protein</fullName>
    </submittedName>
</protein>
<keyword evidence="1" id="KW-0472">Membrane</keyword>
<evidence type="ECO:0000256" key="1">
    <source>
        <dbReference type="SAM" id="Phobius"/>
    </source>
</evidence>
<keyword evidence="3" id="KW-1185">Reference proteome</keyword>
<feature type="transmembrane region" description="Helical" evidence="1">
    <location>
        <begin position="127"/>
        <end position="149"/>
    </location>
</feature>
<name>A0A926DH31_9FIRM</name>
<reference evidence="2" key="1">
    <citation type="submission" date="2020-08" db="EMBL/GenBank/DDBJ databases">
        <title>Genome public.</title>
        <authorList>
            <person name="Liu C."/>
            <person name="Sun Q."/>
        </authorList>
    </citation>
    <scope>NUCLEOTIDE SEQUENCE</scope>
    <source>
        <strain evidence="2">NSJ-63</strain>
    </source>
</reference>
<evidence type="ECO:0000313" key="3">
    <source>
        <dbReference type="Proteomes" id="UP000617951"/>
    </source>
</evidence>
<gene>
    <name evidence="2" type="ORF">H8693_02140</name>
</gene>
<keyword evidence="1" id="KW-0812">Transmembrane</keyword>
<dbReference type="Proteomes" id="UP000617951">
    <property type="component" value="Unassembled WGS sequence"/>
</dbReference>
<feature type="transmembrane region" description="Helical" evidence="1">
    <location>
        <begin position="69"/>
        <end position="96"/>
    </location>
</feature>
<feature type="transmembrane region" description="Helical" evidence="1">
    <location>
        <begin position="155"/>
        <end position="176"/>
    </location>
</feature>
<sequence length="201" mass="21925">MKSKKENKDFNRVQADLKANGFREKDVIIPSGKAMVLGIVYALPFVITLGLLYRFLLIERAHLSEVGGLSFYIMFIAIIAISVVIHELLHGIGWAISSGKGWKVVRFNINAMMPSCACKVALKKKSYLTGVLAPFVILGLGSILFVFVYPGTVSLLTLMVNFIAAGADLLIAVNVLREGNCLIADHPTEAGYIAFYKSSNV</sequence>
<keyword evidence="1" id="KW-1133">Transmembrane helix</keyword>
<feature type="transmembrane region" description="Helical" evidence="1">
    <location>
        <begin position="34"/>
        <end position="57"/>
    </location>
</feature>
<proteinExistence type="predicted"/>
<dbReference type="EMBL" id="JACRSS010000001">
    <property type="protein sequence ID" value="MBC8537731.1"/>
    <property type="molecule type" value="Genomic_DNA"/>
</dbReference>
<dbReference type="RefSeq" id="WP_249279601.1">
    <property type="nucleotide sequence ID" value="NZ_JACRSS010000001.1"/>
</dbReference>